<feature type="transmembrane region" description="Helical" evidence="5">
    <location>
        <begin position="89"/>
        <end position="111"/>
    </location>
</feature>
<keyword evidence="5" id="KW-0472">Membrane</keyword>
<feature type="compositionally biased region" description="Pro residues" evidence="4">
    <location>
        <begin position="22"/>
        <end position="31"/>
    </location>
</feature>
<feature type="transmembrane region" description="Helical" evidence="5">
    <location>
        <begin position="123"/>
        <end position="144"/>
    </location>
</feature>
<feature type="transmembrane region" description="Helical" evidence="5">
    <location>
        <begin position="62"/>
        <end position="82"/>
    </location>
</feature>
<keyword evidence="5" id="KW-1133">Transmembrane helix</keyword>
<name>A0A261FFZ6_9BIFI</name>
<dbReference type="AlphaFoldDB" id="A0A261FFZ6"/>
<dbReference type="EMBL" id="MWWV01000005">
    <property type="protein sequence ID" value="OZG58100.1"/>
    <property type="molecule type" value="Genomic_DNA"/>
</dbReference>
<proteinExistence type="predicted"/>
<keyword evidence="3" id="KW-0902">Two-component regulatory system</keyword>
<dbReference type="RefSeq" id="WP_094663193.1">
    <property type="nucleotide sequence ID" value="NZ_MWWV01000005.1"/>
</dbReference>
<evidence type="ECO:0000313" key="7">
    <source>
        <dbReference type="EMBL" id="OZG58100.1"/>
    </source>
</evidence>
<feature type="domain" description="Histidine kinase/HSP90-like ATPase" evidence="6">
    <location>
        <begin position="349"/>
        <end position="435"/>
    </location>
</feature>
<keyword evidence="2 7" id="KW-0418">Kinase</keyword>
<reference evidence="7 8" key="1">
    <citation type="journal article" date="2017" name="BMC Genomics">
        <title>Comparative genomic and phylogenomic analyses of the Bifidobacteriaceae family.</title>
        <authorList>
            <person name="Lugli G.A."/>
            <person name="Milani C."/>
            <person name="Turroni F."/>
            <person name="Duranti S."/>
            <person name="Mancabelli L."/>
            <person name="Mangifesta M."/>
            <person name="Ferrario C."/>
            <person name="Modesto M."/>
            <person name="Mattarelli P."/>
            <person name="Jiri K."/>
            <person name="van Sinderen D."/>
            <person name="Ventura M."/>
        </authorList>
    </citation>
    <scope>NUCLEOTIDE SEQUENCE [LARGE SCALE GENOMIC DNA]</scope>
    <source>
        <strain evidence="7 8">DSM 100201</strain>
    </source>
</reference>
<organism evidence="7 8">
    <name type="scientific">Bifidobacterium tissieri</name>
    <dbReference type="NCBI Taxonomy" id="1630162"/>
    <lineage>
        <taxon>Bacteria</taxon>
        <taxon>Bacillati</taxon>
        <taxon>Actinomycetota</taxon>
        <taxon>Actinomycetes</taxon>
        <taxon>Bifidobacteriales</taxon>
        <taxon>Bifidobacteriaceae</taxon>
        <taxon>Bifidobacterium</taxon>
    </lineage>
</organism>
<protein>
    <submittedName>
        <fullName evidence="7">Histidine kinase</fullName>
    </submittedName>
</protein>
<evidence type="ECO:0000256" key="3">
    <source>
        <dbReference type="ARBA" id="ARBA00023012"/>
    </source>
</evidence>
<dbReference type="SUPFAM" id="SSF55874">
    <property type="entry name" value="ATPase domain of HSP90 chaperone/DNA topoisomerase II/histidine kinase"/>
    <property type="match status" value="1"/>
</dbReference>
<keyword evidence="1" id="KW-0808">Transferase</keyword>
<dbReference type="InterPro" id="IPR036890">
    <property type="entry name" value="HATPase_C_sf"/>
</dbReference>
<dbReference type="InterPro" id="IPR050482">
    <property type="entry name" value="Sensor_HK_TwoCompSys"/>
</dbReference>
<dbReference type="InterPro" id="IPR003594">
    <property type="entry name" value="HATPase_dom"/>
</dbReference>
<feature type="region of interest" description="Disordered" evidence="4">
    <location>
        <begin position="266"/>
        <end position="290"/>
    </location>
</feature>
<evidence type="ECO:0000256" key="4">
    <source>
        <dbReference type="SAM" id="MobiDB-lite"/>
    </source>
</evidence>
<dbReference type="PANTHER" id="PTHR24421">
    <property type="entry name" value="NITRATE/NITRITE SENSOR PROTEIN NARX-RELATED"/>
    <property type="match status" value="1"/>
</dbReference>
<evidence type="ECO:0000259" key="6">
    <source>
        <dbReference type="Pfam" id="PF02518"/>
    </source>
</evidence>
<dbReference type="Pfam" id="PF02518">
    <property type="entry name" value="HATPase_c"/>
    <property type="match status" value="1"/>
</dbReference>
<evidence type="ECO:0000256" key="2">
    <source>
        <dbReference type="ARBA" id="ARBA00022777"/>
    </source>
</evidence>
<comment type="caution">
    <text evidence="7">The sequence shown here is derived from an EMBL/GenBank/DDBJ whole genome shotgun (WGS) entry which is preliminary data.</text>
</comment>
<dbReference type="Gene3D" id="3.30.565.10">
    <property type="entry name" value="Histidine kinase-like ATPase, C-terminal domain"/>
    <property type="match status" value="1"/>
</dbReference>
<feature type="region of interest" description="Disordered" evidence="4">
    <location>
        <begin position="1"/>
        <end position="34"/>
    </location>
</feature>
<feature type="transmembrane region" description="Helical" evidence="5">
    <location>
        <begin position="156"/>
        <end position="176"/>
    </location>
</feature>
<dbReference type="PANTHER" id="PTHR24421:SF61">
    <property type="entry name" value="OXYGEN SENSOR HISTIDINE KINASE NREB"/>
    <property type="match status" value="1"/>
</dbReference>
<keyword evidence="5" id="KW-0812">Transmembrane</keyword>
<gene>
    <name evidence="7" type="ORF">BTIS_0948</name>
</gene>
<evidence type="ECO:0000256" key="5">
    <source>
        <dbReference type="SAM" id="Phobius"/>
    </source>
</evidence>
<dbReference type="GO" id="GO:0016301">
    <property type="term" value="F:kinase activity"/>
    <property type="evidence" value="ECO:0007669"/>
    <property type="project" value="UniProtKB-KW"/>
</dbReference>
<evidence type="ECO:0000256" key="1">
    <source>
        <dbReference type="ARBA" id="ARBA00022679"/>
    </source>
</evidence>
<evidence type="ECO:0000313" key="8">
    <source>
        <dbReference type="Proteomes" id="UP000216444"/>
    </source>
</evidence>
<sequence length="436" mass="45337">MNGQHGIPPTQPPTDRQDPRPSQTPPTPPVFDSPLRRTTLSSLVDAASRAANATRPVRPATIGVVIALIGVLAVGLGVWGILSGLPIQIVLGLALVFVGVAVGWAQMSFIMDDRLHPEVHTGRFAVVVTAGSIAVTIAGVLVMFSLTMQLGTLLKGALAGLVMIAALAVIIAPWWISLIADLGKQRAQTAREELRADIAARLHDSVLQTLALIQLQSSDSAKVAALARAQERELREWLYGDPESTAASAAAASSGAGPAGMSAAAMASGAGFPSTSPIPQRPAFPSASSTNASVTASIPAASMRNAAAPEPFSRVLKRVVANVEDSCERPIDVVTVGECATVQELSSLLDAAAEAMTNAARHGAPPISVYMEANDVKVQVFVRDHGDGFDVNALPAGHLGVKESIIGRMRRSGGTAEIVSRPGWGTEVRLSQPLQR</sequence>
<dbReference type="Proteomes" id="UP000216444">
    <property type="component" value="Unassembled WGS sequence"/>
</dbReference>
<keyword evidence="8" id="KW-1185">Reference proteome</keyword>
<accession>A0A261FFZ6</accession>
<dbReference type="GO" id="GO:0000160">
    <property type="term" value="P:phosphorelay signal transduction system"/>
    <property type="evidence" value="ECO:0007669"/>
    <property type="project" value="UniProtKB-KW"/>
</dbReference>